<evidence type="ECO:0000256" key="12">
    <source>
        <dbReference type="SAM" id="SignalP"/>
    </source>
</evidence>
<feature type="domain" description="Wall-associated receptor kinase C-terminal" evidence="14">
    <location>
        <begin position="397"/>
        <end position="475"/>
    </location>
</feature>
<keyword evidence="16" id="KW-1185">Reference proteome</keyword>
<dbReference type="InterPro" id="IPR032872">
    <property type="entry name" value="WAK_assoc_C"/>
</dbReference>
<evidence type="ECO:0000256" key="10">
    <source>
        <dbReference type="PROSITE-ProRule" id="PRU10141"/>
    </source>
</evidence>
<sequence>MTIIGFSKPTFYQVLLCIISLLYYLPCASSQEELGWCGELFQCGNITAGFPFWGGKRPDHCGHTWLELHCNNNNSTSLIISDQEYSVLDVNQTSYSLTLARTDLLGPFCSAMFNTTTLPPDIFELSPTFKNLTVSYLCDPYPSSNFTCHDKGIVIGTVSQDSRQSYYCNDSFIVNVPMSFFPEEREFNLNQLERVLREGFEVKVEIDEITCQECSSSGGICSFNGTTQVCCKRNSPSGVFCEPKRQPTAELHDRCSTPFICGYHSGLLYPFWIPGREECGHPDFKLTCIGGLAEVNIASVKFRILEANYTTRIIRLARSDLNGHLCPQNPSHAPLDQTFSLFSPDTELLTLYYGCGDFTFLTPAYHPAYIRDLGCDHDDEIVGSYFVTRNLSSHVLDGVRDLLRVLGVWCANVSVPASGPALKILQKFQTSDNLKKVVQEGVELGVDQECYMCIDSGGACGYNQTTRGFVCYCNNGPHSYICSSGKRNHGLSVLVAGVLVLLLILIPILRKRKASHDNRKQNLNTLIPLKHYSYAQVKRITNSFAEVVGEGGFGTVYRGTLSDGSMVAVKGDDERLVGNGISNDEEEIAKKMTLVGLWCIQSSPSDRPPMNRVVEMMEGNLDSLEVPPKPVWQIPTVPLPETSWISEESSSITN</sequence>
<evidence type="ECO:0000259" key="13">
    <source>
        <dbReference type="Pfam" id="PF13947"/>
    </source>
</evidence>
<dbReference type="InterPro" id="IPR025287">
    <property type="entry name" value="WAK_GUB"/>
</dbReference>
<dbReference type="Pfam" id="PF13947">
    <property type="entry name" value="GUB_WAK_bind"/>
    <property type="match status" value="2"/>
</dbReference>
<feature type="domain" description="Wall-associated receptor kinase C-terminal" evidence="14">
    <location>
        <begin position="162"/>
        <end position="231"/>
    </location>
</feature>
<comment type="caution">
    <text evidence="15">The sequence shown here is derived from an EMBL/GenBank/DDBJ whole genome shotgun (WGS) entry which is preliminary data.</text>
</comment>
<dbReference type="PROSITE" id="PS00107">
    <property type="entry name" value="PROTEIN_KINASE_ATP"/>
    <property type="match status" value="1"/>
</dbReference>
<feature type="binding site" evidence="10">
    <location>
        <position position="570"/>
    </location>
    <ligand>
        <name>ATP</name>
        <dbReference type="ChEBI" id="CHEBI:30616"/>
    </ligand>
</feature>
<evidence type="ECO:0000313" key="16">
    <source>
        <dbReference type="Proteomes" id="UP000824890"/>
    </source>
</evidence>
<evidence type="ECO:0000256" key="8">
    <source>
        <dbReference type="ARBA" id="ARBA00047899"/>
    </source>
</evidence>
<evidence type="ECO:0000256" key="4">
    <source>
        <dbReference type="ARBA" id="ARBA00022729"/>
    </source>
</evidence>
<dbReference type="Pfam" id="PF14380">
    <property type="entry name" value="WAK_assoc"/>
    <property type="match status" value="2"/>
</dbReference>
<dbReference type="SUPFAM" id="SSF56112">
    <property type="entry name" value="Protein kinase-like (PK-like)"/>
    <property type="match status" value="1"/>
</dbReference>
<evidence type="ECO:0000256" key="6">
    <source>
        <dbReference type="ARBA" id="ARBA00023136"/>
    </source>
</evidence>
<organism evidence="15 16">
    <name type="scientific">Brassica napus</name>
    <name type="common">Rape</name>
    <dbReference type="NCBI Taxonomy" id="3708"/>
    <lineage>
        <taxon>Eukaryota</taxon>
        <taxon>Viridiplantae</taxon>
        <taxon>Streptophyta</taxon>
        <taxon>Embryophyta</taxon>
        <taxon>Tracheophyta</taxon>
        <taxon>Spermatophyta</taxon>
        <taxon>Magnoliopsida</taxon>
        <taxon>eudicotyledons</taxon>
        <taxon>Gunneridae</taxon>
        <taxon>Pentapetalae</taxon>
        <taxon>rosids</taxon>
        <taxon>malvids</taxon>
        <taxon>Brassicales</taxon>
        <taxon>Brassicaceae</taxon>
        <taxon>Brassiceae</taxon>
        <taxon>Brassica</taxon>
    </lineage>
</organism>
<keyword evidence="10" id="KW-0067">ATP-binding</keyword>
<evidence type="ECO:0000256" key="9">
    <source>
        <dbReference type="ARBA" id="ARBA00048679"/>
    </source>
</evidence>
<dbReference type="InterPro" id="IPR011009">
    <property type="entry name" value="Kinase-like_dom_sf"/>
</dbReference>
<evidence type="ECO:0000313" key="15">
    <source>
        <dbReference type="EMBL" id="KAH0938044.1"/>
    </source>
</evidence>
<comment type="subcellular location">
    <subcellularLocation>
        <location evidence="1">Membrane</location>
        <topology evidence="1">Single-pass type I membrane protein</topology>
    </subcellularLocation>
</comment>
<dbReference type="Gene3D" id="3.30.200.20">
    <property type="entry name" value="Phosphorylase Kinase, domain 1"/>
    <property type="match status" value="1"/>
</dbReference>
<feature type="chain" id="PRO_5045514803" description="non-specific serine/threonine protein kinase" evidence="12">
    <location>
        <begin position="31"/>
        <end position="654"/>
    </location>
</feature>
<keyword evidence="5 11" id="KW-1133">Transmembrane helix</keyword>
<dbReference type="InterPro" id="IPR017441">
    <property type="entry name" value="Protein_kinase_ATP_BS"/>
</dbReference>
<keyword evidence="6 11" id="KW-0472">Membrane</keyword>
<keyword evidence="3 11" id="KW-0812">Transmembrane</keyword>
<keyword evidence="7" id="KW-0325">Glycoprotein</keyword>
<dbReference type="Proteomes" id="UP000824890">
    <property type="component" value="Unassembled WGS sequence"/>
</dbReference>
<feature type="domain" description="Wall-associated receptor kinase galacturonan-binding" evidence="13">
    <location>
        <begin position="37"/>
        <end position="101"/>
    </location>
</feature>
<gene>
    <name evidence="15" type="ORF">HID58_005505</name>
</gene>
<evidence type="ECO:0000256" key="3">
    <source>
        <dbReference type="ARBA" id="ARBA00022692"/>
    </source>
</evidence>
<protein>
    <recommendedName>
        <fullName evidence="2">non-specific serine/threonine protein kinase</fullName>
        <ecNumber evidence="2">2.7.11.1</ecNumber>
    </recommendedName>
</protein>
<reference evidence="15 16" key="1">
    <citation type="submission" date="2021-05" db="EMBL/GenBank/DDBJ databases">
        <title>Genome Assembly of Synthetic Allotetraploid Brassica napus Reveals Homoeologous Exchanges between Subgenomes.</title>
        <authorList>
            <person name="Davis J.T."/>
        </authorList>
    </citation>
    <scope>NUCLEOTIDE SEQUENCE [LARGE SCALE GENOMIC DNA]</scope>
    <source>
        <strain evidence="16">cv. Da-Ae</strain>
        <tissue evidence="15">Seedling</tissue>
    </source>
</reference>
<evidence type="ECO:0000256" key="11">
    <source>
        <dbReference type="SAM" id="Phobius"/>
    </source>
</evidence>
<dbReference type="PANTHER" id="PTHR33138:SF11">
    <property type="entry name" value="KINASE-LIKE PROTEIN"/>
    <property type="match status" value="1"/>
</dbReference>
<dbReference type="EMBL" id="JAGKQM010000002">
    <property type="protein sequence ID" value="KAH0938044.1"/>
    <property type="molecule type" value="Genomic_DNA"/>
</dbReference>
<dbReference type="EC" id="2.7.11.1" evidence="2"/>
<evidence type="ECO:0000256" key="2">
    <source>
        <dbReference type="ARBA" id="ARBA00012513"/>
    </source>
</evidence>
<feature type="transmembrane region" description="Helical" evidence="11">
    <location>
        <begin position="489"/>
        <end position="509"/>
    </location>
</feature>
<evidence type="ECO:0000259" key="14">
    <source>
        <dbReference type="Pfam" id="PF14380"/>
    </source>
</evidence>
<feature type="signal peptide" evidence="12">
    <location>
        <begin position="1"/>
        <end position="30"/>
    </location>
</feature>
<keyword evidence="4 12" id="KW-0732">Signal</keyword>
<accession>A0ABQ8E8R0</accession>
<evidence type="ECO:0000256" key="7">
    <source>
        <dbReference type="ARBA" id="ARBA00023180"/>
    </source>
</evidence>
<proteinExistence type="predicted"/>
<evidence type="ECO:0000256" key="5">
    <source>
        <dbReference type="ARBA" id="ARBA00022989"/>
    </source>
</evidence>
<comment type="catalytic activity">
    <reaction evidence="9">
        <text>L-seryl-[protein] + ATP = O-phospho-L-seryl-[protein] + ADP + H(+)</text>
        <dbReference type="Rhea" id="RHEA:17989"/>
        <dbReference type="Rhea" id="RHEA-COMP:9863"/>
        <dbReference type="Rhea" id="RHEA-COMP:11604"/>
        <dbReference type="ChEBI" id="CHEBI:15378"/>
        <dbReference type="ChEBI" id="CHEBI:29999"/>
        <dbReference type="ChEBI" id="CHEBI:30616"/>
        <dbReference type="ChEBI" id="CHEBI:83421"/>
        <dbReference type="ChEBI" id="CHEBI:456216"/>
        <dbReference type="EC" id="2.7.11.1"/>
    </reaction>
</comment>
<comment type="catalytic activity">
    <reaction evidence="8">
        <text>L-threonyl-[protein] + ATP = O-phospho-L-threonyl-[protein] + ADP + H(+)</text>
        <dbReference type="Rhea" id="RHEA:46608"/>
        <dbReference type="Rhea" id="RHEA-COMP:11060"/>
        <dbReference type="Rhea" id="RHEA-COMP:11605"/>
        <dbReference type="ChEBI" id="CHEBI:15378"/>
        <dbReference type="ChEBI" id="CHEBI:30013"/>
        <dbReference type="ChEBI" id="CHEBI:30616"/>
        <dbReference type="ChEBI" id="CHEBI:61977"/>
        <dbReference type="ChEBI" id="CHEBI:456216"/>
        <dbReference type="EC" id="2.7.11.1"/>
    </reaction>
</comment>
<keyword evidence="10" id="KW-0547">Nucleotide-binding</keyword>
<dbReference type="PANTHER" id="PTHR33138">
    <property type="entry name" value="OS01G0690200 PROTEIN"/>
    <property type="match status" value="1"/>
</dbReference>
<feature type="domain" description="Wall-associated receptor kinase galacturonan-binding" evidence="13">
    <location>
        <begin position="255"/>
        <end position="318"/>
    </location>
</feature>
<evidence type="ECO:0000256" key="1">
    <source>
        <dbReference type="ARBA" id="ARBA00004479"/>
    </source>
</evidence>
<name>A0ABQ8E8R0_BRANA</name>